<feature type="transmembrane region" description="Helical" evidence="1">
    <location>
        <begin position="52"/>
        <end position="74"/>
    </location>
</feature>
<proteinExistence type="predicted"/>
<evidence type="ECO:0000256" key="1">
    <source>
        <dbReference type="SAM" id="Phobius"/>
    </source>
</evidence>
<feature type="transmembrane region" description="Helical" evidence="1">
    <location>
        <begin position="21"/>
        <end position="46"/>
    </location>
</feature>
<feature type="transmembrane region" description="Helical" evidence="1">
    <location>
        <begin position="127"/>
        <end position="144"/>
    </location>
</feature>
<sequence>MESGTMKRSRWGRARFGGSSGVLISISLAIGAAISTGAGALFVALGDVERPILAFALMTMMSLPASAALGWALLVDRSTLAGALEKPDDSIESGWYDKAASGAFGDVLLVGGLGAAGFAVAWIDGPLTWAVSGLVLFAMLDFAVRHQWLKRSEA</sequence>
<accession>A0ABR9J416</accession>
<keyword evidence="1" id="KW-0472">Membrane</keyword>
<reference evidence="2 3" key="1">
    <citation type="submission" date="2020-10" db="EMBL/GenBank/DDBJ databases">
        <title>Sequencing the genomes of 1000 actinobacteria strains.</title>
        <authorList>
            <person name="Klenk H.-P."/>
        </authorList>
    </citation>
    <scope>NUCLEOTIDE SEQUENCE [LARGE SCALE GENOMIC DNA]</scope>
    <source>
        <strain evidence="2 3">DSM 15474</strain>
    </source>
</reference>
<keyword evidence="1" id="KW-0812">Transmembrane</keyword>
<dbReference type="Proteomes" id="UP000636579">
    <property type="component" value="Unassembled WGS sequence"/>
</dbReference>
<organism evidence="2 3">
    <name type="scientific">Nesterenkonia halotolerans</name>
    <dbReference type="NCBI Taxonomy" id="225325"/>
    <lineage>
        <taxon>Bacteria</taxon>
        <taxon>Bacillati</taxon>
        <taxon>Actinomycetota</taxon>
        <taxon>Actinomycetes</taxon>
        <taxon>Micrococcales</taxon>
        <taxon>Micrococcaceae</taxon>
        <taxon>Nesterenkonia</taxon>
    </lineage>
</organism>
<evidence type="ECO:0000313" key="3">
    <source>
        <dbReference type="Proteomes" id="UP000636579"/>
    </source>
</evidence>
<feature type="transmembrane region" description="Helical" evidence="1">
    <location>
        <begin position="95"/>
        <end position="121"/>
    </location>
</feature>
<gene>
    <name evidence="2" type="ORF">H4W26_000491</name>
</gene>
<keyword evidence="1" id="KW-1133">Transmembrane helix</keyword>
<evidence type="ECO:0000313" key="2">
    <source>
        <dbReference type="EMBL" id="MBE1513736.1"/>
    </source>
</evidence>
<name>A0ABR9J416_9MICC</name>
<protein>
    <submittedName>
        <fullName evidence="2">Uncharacterized protein</fullName>
    </submittedName>
</protein>
<keyword evidence="3" id="KW-1185">Reference proteome</keyword>
<comment type="caution">
    <text evidence="2">The sequence shown here is derived from an EMBL/GenBank/DDBJ whole genome shotgun (WGS) entry which is preliminary data.</text>
</comment>
<dbReference type="RefSeq" id="WP_192590583.1">
    <property type="nucleotide sequence ID" value="NZ_JADBEE010000001.1"/>
</dbReference>
<dbReference type="EMBL" id="JADBEE010000001">
    <property type="protein sequence ID" value="MBE1513736.1"/>
    <property type="molecule type" value="Genomic_DNA"/>
</dbReference>